<reference evidence="2 3" key="1">
    <citation type="submission" date="2018-02" db="EMBL/GenBank/DDBJ databases">
        <title>Insights into the biology of acidophilic members of the Acidiferrobacteraceae family derived from comparative genomic analyses.</title>
        <authorList>
            <person name="Issotta F."/>
            <person name="Thyssen C."/>
            <person name="Mena C."/>
            <person name="Moya A."/>
            <person name="Bellenberg S."/>
            <person name="Sproer C."/>
            <person name="Covarrubias P.C."/>
            <person name="Sand W."/>
            <person name="Quatrini R."/>
            <person name="Vera M."/>
        </authorList>
    </citation>
    <scope>NUCLEOTIDE SEQUENCE [LARGE SCALE GENOMIC DNA]</scope>
    <source>
        <strain evidence="3">m-1</strain>
    </source>
</reference>
<feature type="domain" description="DUF302" evidence="1">
    <location>
        <begin position="37"/>
        <end position="97"/>
    </location>
</feature>
<dbReference type="OrthoDB" id="5783872at2"/>
<evidence type="ECO:0000313" key="2">
    <source>
        <dbReference type="EMBL" id="RCN58829.1"/>
    </source>
</evidence>
<dbReference type="PANTHER" id="PTHR38342">
    <property type="entry name" value="SLR5037 PROTEIN"/>
    <property type="match status" value="1"/>
</dbReference>
<dbReference type="Pfam" id="PF03625">
    <property type="entry name" value="DUF302"/>
    <property type="match status" value="1"/>
</dbReference>
<evidence type="ECO:0000313" key="3">
    <source>
        <dbReference type="Proteomes" id="UP000253250"/>
    </source>
</evidence>
<dbReference type="Proteomes" id="UP000253250">
    <property type="component" value="Unassembled WGS sequence"/>
</dbReference>
<name>A0A368HK40_9GAMM</name>
<keyword evidence="3" id="KW-1185">Reference proteome</keyword>
<protein>
    <recommendedName>
        <fullName evidence="1">DUF302 domain-containing protein</fullName>
    </recommendedName>
</protein>
<comment type="caution">
    <text evidence="2">The sequence shown here is derived from an EMBL/GenBank/DDBJ whole genome shotgun (WGS) entry which is preliminary data.</text>
</comment>
<dbReference type="AlphaFoldDB" id="A0A368HK40"/>
<dbReference type="PANTHER" id="PTHR38342:SF2">
    <property type="entry name" value="INNER MEMBRANE OR EXPORTED"/>
    <property type="match status" value="1"/>
</dbReference>
<accession>A0A368HK40</accession>
<dbReference type="Gene3D" id="3.30.310.70">
    <property type="entry name" value="TT1751-like domain"/>
    <property type="match status" value="1"/>
</dbReference>
<gene>
    <name evidence="2" type="ORF">C4900_03460</name>
</gene>
<sequence>MSKDLVQTASPYDCDETVERLKAAVAAVPMGLVAHINGQANAAKKGLTVDCDQILEVFRPDFAVRVWTARKEAGLDIPLRLHIYVRDGRTTVTYRRPSRVFAPYGHPDLDTLGAELDTLFAEIVARALDS</sequence>
<dbReference type="InterPro" id="IPR005180">
    <property type="entry name" value="DUF302"/>
</dbReference>
<dbReference type="CDD" id="cd14797">
    <property type="entry name" value="DUF302"/>
    <property type="match status" value="1"/>
</dbReference>
<dbReference type="SUPFAM" id="SSF103247">
    <property type="entry name" value="TT1751-like"/>
    <property type="match status" value="1"/>
</dbReference>
<proteinExistence type="predicted"/>
<dbReference type="EMBL" id="PSYR01000001">
    <property type="protein sequence ID" value="RCN58829.1"/>
    <property type="molecule type" value="Genomic_DNA"/>
</dbReference>
<evidence type="ECO:0000259" key="1">
    <source>
        <dbReference type="Pfam" id="PF03625"/>
    </source>
</evidence>
<dbReference type="InterPro" id="IPR035923">
    <property type="entry name" value="TT1751-like_sf"/>
</dbReference>
<organism evidence="2 3">
    <name type="scientific">Acidiferrobacter thiooxydans</name>
    <dbReference type="NCBI Taxonomy" id="163359"/>
    <lineage>
        <taxon>Bacteria</taxon>
        <taxon>Pseudomonadati</taxon>
        <taxon>Pseudomonadota</taxon>
        <taxon>Gammaproteobacteria</taxon>
        <taxon>Acidiferrobacterales</taxon>
        <taxon>Acidiferrobacteraceae</taxon>
        <taxon>Acidiferrobacter</taxon>
    </lineage>
</organism>